<dbReference type="InterPro" id="IPR005467">
    <property type="entry name" value="His_kinase_dom"/>
</dbReference>
<evidence type="ECO:0000313" key="16">
    <source>
        <dbReference type="EMBL" id="BDI03821.1"/>
    </source>
</evidence>
<feature type="transmembrane region" description="Helical" evidence="13">
    <location>
        <begin position="188"/>
        <end position="212"/>
    </location>
</feature>
<dbReference type="EC" id="2.7.13.3" evidence="3"/>
<dbReference type="InterPro" id="IPR036890">
    <property type="entry name" value="HATPase_C_sf"/>
</dbReference>
<feature type="region of interest" description="Disordered" evidence="12">
    <location>
        <begin position="360"/>
        <end position="380"/>
    </location>
</feature>
<feature type="compositionally biased region" description="Basic and acidic residues" evidence="12">
    <location>
        <begin position="360"/>
        <end position="370"/>
    </location>
</feature>
<dbReference type="PROSITE" id="PS50885">
    <property type="entry name" value="HAMP"/>
    <property type="match status" value="1"/>
</dbReference>
<sequence>MRPLSQTFAQSFSLTLLQPRSLQARLLILVVSVMAGVWLATSLLTWFDARHEIDELLDGHLAQAASLLVVQQGHESAPPSTASALHPDGRYPDAPLLHRYSPRVAYQVFRGGKLITRSANAPHSPMIDLGEHFDSGFRTVTLDSPSGRAPGAPLVATRWRVFATRDADTGVQVYIGERSDSRSEILRAVLRSTLWPMLLSLPLLALAAWWAIYRGVAPLRRLGRQLARRQPQALHPVVISNAPAEMRPMLDALNQLFGRIAQLMEAERRFTADAAHELRTPIAAIRTQAQVALGEPDAAERRHALLATLEGCDRATRLVEQLLTLSRLEAGADTGLETIDLHALARRVVADLAPQALDKGQELELERDQEPGVAPGAEGPATVRGNATLLAVLLRNLVDNAIRYSPVGAAVQIRLTVRDGEVTLRVEDSGPGLAAADLDRLGERFFRVLGSGQPGSGLGWSIARRVAAVHQFSLETGRSPRLGGLMVSLRCPSVTAPE</sequence>
<dbReference type="Pfam" id="PF02518">
    <property type="entry name" value="HATPase_c"/>
    <property type="match status" value="1"/>
</dbReference>
<comment type="catalytic activity">
    <reaction evidence="1">
        <text>ATP + protein L-histidine = ADP + protein N-phospho-L-histidine.</text>
        <dbReference type="EC" id="2.7.13.3"/>
    </reaction>
</comment>
<evidence type="ECO:0000256" key="5">
    <source>
        <dbReference type="ARBA" id="ARBA00022679"/>
    </source>
</evidence>
<dbReference type="InterPro" id="IPR036097">
    <property type="entry name" value="HisK_dim/P_sf"/>
</dbReference>
<dbReference type="Proteomes" id="UP001057498">
    <property type="component" value="Chromosome"/>
</dbReference>
<evidence type="ECO:0000256" key="4">
    <source>
        <dbReference type="ARBA" id="ARBA00022553"/>
    </source>
</evidence>
<dbReference type="InterPro" id="IPR003594">
    <property type="entry name" value="HATPase_dom"/>
</dbReference>
<comment type="subcellular location">
    <subcellularLocation>
        <location evidence="2">Membrane</location>
        <topology evidence="2">Multi-pass membrane protein</topology>
    </subcellularLocation>
</comment>
<feature type="transmembrane region" description="Helical" evidence="13">
    <location>
        <begin position="26"/>
        <end position="47"/>
    </location>
</feature>
<dbReference type="GO" id="GO:0016301">
    <property type="term" value="F:kinase activity"/>
    <property type="evidence" value="ECO:0007669"/>
    <property type="project" value="UniProtKB-KW"/>
</dbReference>
<evidence type="ECO:0000256" key="2">
    <source>
        <dbReference type="ARBA" id="ARBA00004141"/>
    </source>
</evidence>
<evidence type="ECO:0000256" key="10">
    <source>
        <dbReference type="ARBA" id="ARBA00022989"/>
    </source>
</evidence>
<dbReference type="SMART" id="SM00387">
    <property type="entry name" value="HATPase_c"/>
    <property type="match status" value="1"/>
</dbReference>
<evidence type="ECO:0000313" key="17">
    <source>
        <dbReference type="Proteomes" id="UP001057498"/>
    </source>
</evidence>
<keyword evidence="4" id="KW-0597">Phosphoprotein</keyword>
<dbReference type="Gene3D" id="1.10.287.130">
    <property type="match status" value="1"/>
</dbReference>
<evidence type="ECO:0000259" key="15">
    <source>
        <dbReference type="PROSITE" id="PS50885"/>
    </source>
</evidence>
<evidence type="ECO:0000256" key="9">
    <source>
        <dbReference type="ARBA" id="ARBA00022840"/>
    </source>
</evidence>
<dbReference type="InterPro" id="IPR003661">
    <property type="entry name" value="HisK_dim/P_dom"/>
</dbReference>
<accession>A0ABM7YHX3</accession>
<dbReference type="Pfam" id="PF00512">
    <property type="entry name" value="HisKA"/>
    <property type="match status" value="1"/>
</dbReference>
<evidence type="ECO:0000256" key="7">
    <source>
        <dbReference type="ARBA" id="ARBA00022741"/>
    </source>
</evidence>
<evidence type="ECO:0000256" key="13">
    <source>
        <dbReference type="SAM" id="Phobius"/>
    </source>
</evidence>
<dbReference type="SUPFAM" id="SSF47384">
    <property type="entry name" value="Homodimeric domain of signal transducing histidine kinase"/>
    <property type="match status" value="1"/>
</dbReference>
<dbReference type="PANTHER" id="PTHR45436:SF14">
    <property type="entry name" value="SENSOR PROTEIN QSEC"/>
    <property type="match status" value="1"/>
</dbReference>
<feature type="domain" description="HAMP" evidence="15">
    <location>
        <begin position="213"/>
        <end position="265"/>
    </location>
</feature>
<dbReference type="Gene3D" id="3.30.565.10">
    <property type="entry name" value="Histidine kinase-like ATPase, C-terminal domain"/>
    <property type="match status" value="1"/>
</dbReference>
<evidence type="ECO:0000256" key="1">
    <source>
        <dbReference type="ARBA" id="ARBA00000085"/>
    </source>
</evidence>
<name>A0ABM7YHX3_9BURK</name>
<dbReference type="RefSeq" id="WP_251972072.1">
    <property type="nucleotide sequence ID" value="NZ_AP025730.1"/>
</dbReference>
<dbReference type="PANTHER" id="PTHR45436">
    <property type="entry name" value="SENSOR HISTIDINE KINASE YKOH"/>
    <property type="match status" value="1"/>
</dbReference>
<dbReference type="SMART" id="SM00388">
    <property type="entry name" value="HisKA"/>
    <property type="match status" value="1"/>
</dbReference>
<keyword evidence="13" id="KW-0472">Membrane</keyword>
<evidence type="ECO:0000256" key="8">
    <source>
        <dbReference type="ARBA" id="ARBA00022777"/>
    </source>
</evidence>
<evidence type="ECO:0000256" key="11">
    <source>
        <dbReference type="ARBA" id="ARBA00023012"/>
    </source>
</evidence>
<keyword evidence="8 16" id="KW-0418">Kinase</keyword>
<evidence type="ECO:0000256" key="12">
    <source>
        <dbReference type="SAM" id="MobiDB-lite"/>
    </source>
</evidence>
<keyword evidence="9" id="KW-0067">ATP-binding</keyword>
<proteinExistence type="predicted"/>
<dbReference type="CDD" id="cd00082">
    <property type="entry name" value="HisKA"/>
    <property type="match status" value="1"/>
</dbReference>
<keyword evidence="6 13" id="KW-0812">Transmembrane</keyword>
<dbReference type="PROSITE" id="PS50109">
    <property type="entry name" value="HIS_KIN"/>
    <property type="match status" value="1"/>
</dbReference>
<dbReference type="Pfam" id="PF08521">
    <property type="entry name" value="2CSK_N"/>
    <property type="match status" value="1"/>
</dbReference>
<dbReference type="SUPFAM" id="SSF55874">
    <property type="entry name" value="ATPase domain of HSP90 chaperone/DNA topoisomerase II/histidine kinase"/>
    <property type="match status" value="1"/>
</dbReference>
<protein>
    <recommendedName>
        <fullName evidence="3">histidine kinase</fullName>
        <ecNumber evidence="3">2.7.13.3</ecNumber>
    </recommendedName>
</protein>
<dbReference type="InterPro" id="IPR013727">
    <property type="entry name" value="2CSK_N"/>
</dbReference>
<dbReference type="EMBL" id="AP025730">
    <property type="protein sequence ID" value="BDI03821.1"/>
    <property type="molecule type" value="Genomic_DNA"/>
</dbReference>
<keyword evidence="5" id="KW-0808">Transferase</keyword>
<evidence type="ECO:0000259" key="14">
    <source>
        <dbReference type="PROSITE" id="PS50109"/>
    </source>
</evidence>
<evidence type="ECO:0000256" key="6">
    <source>
        <dbReference type="ARBA" id="ARBA00022692"/>
    </source>
</evidence>
<feature type="domain" description="Histidine kinase" evidence="14">
    <location>
        <begin position="273"/>
        <end position="495"/>
    </location>
</feature>
<organism evidence="16 17">
    <name type="scientific">Sphaerotilus microaerophilus</name>
    <dbReference type="NCBI Taxonomy" id="2914710"/>
    <lineage>
        <taxon>Bacteria</taxon>
        <taxon>Pseudomonadati</taxon>
        <taxon>Pseudomonadota</taxon>
        <taxon>Betaproteobacteria</taxon>
        <taxon>Burkholderiales</taxon>
        <taxon>Sphaerotilaceae</taxon>
        <taxon>Sphaerotilus</taxon>
    </lineage>
</organism>
<keyword evidence="7" id="KW-0547">Nucleotide-binding</keyword>
<reference evidence="16" key="1">
    <citation type="submission" date="2022-04" db="EMBL/GenBank/DDBJ databases">
        <title>Whole genome sequence of Sphaerotilus sp. FB-5.</title>
        <authorList>
            <person name="Takeda M."/>
            <person name="Narihara S."/>
            <person name="Akimoto M."/>
            <person name="Akimoto R."/>
            <person name="Nishiyashiki S."/>
            <person name="Murakami T."/>
        </authorList>
    </citation>
    <scope>NUCLEOTIDE SEQUENCE</scope>
    <source>
        <strain evidence="16">FB-5</strain>
    </source>
</reference>
<keyword evidence="17" id="KW-1185">Reference proteome</keyword>
<dbReference type="InterPro" id="IPR003660">
    <property type="entry name" value="HAMP_dom"/>
</dbReference>
<evidence type="ECO:0000256" key="3">
    <source>
        <dbReference type="ARBA" id="ARBA00012438"/>
    </source>
</evidence>
<keyword evidence="11" id="KW-0902">Two-component regulatory system</keyword>
<gene>
    <name evidence="16" type="ORF">CATMQ487_07910</name>
</gene>
<dbReference type="Gene3D" id="1.20.5.1040">
    <property type="entry name" value="Sensor protein qsec"/>
    <property type="match status" value="1"/>
</dbReference>
<dbReference type="InterPro" id="IPR050428">
    <property type="entry name" value="TCS_sensor_his_kinase"/>
</dbReference>
<keyword evidence="10 13" id="KW-1133">Transmembrane helix</keyword>